<dbReference type="InParanoid" id="A0A194XIB5"/>
<dbReference type="OrthoDB" id="3531544at2759"/>
<proteinExistence type="predicted"/>
<gene>
    <name evidence="1" type="ORF">LY89DRAFT_731207</name>
</gene>
<dbReference type="Proteomes" id="UP000070700">
    <property type="component" value="Unassembled WGS sequence"/>
</dbReference>
<dbReference type="KEGG" id="psco:LY89DRAFT_731207"/>
<evidence type="ECO:0000313" key="2">
    <source>
        <dbReference type="Proteomes" id="UP000070700"/>
    </source>
</evidence>
<evidence type="ECO:0000313" key="1">
    <source>
        <dbReference type="EMBL" id="KUJ19965.1"/>
    </source>
</evidence>
<dbReference type="EMBL" id="KQ947410">
    <property type="protein sequence ID" value="KUJ19965.1"/>
    <property type="molecule type" value="Genomic_DNA"/>
</dbReference>
<reference evidence="1 2" key="1">
    <citation type="submission" date="2015-10" db="EMBL/GenBank/DDBJ databases">
        <title>Full genome of DAOMC 229536 Phialocephala scopiformis, a fungal endophyte of spruce producing the potent anti-insectan compound rugulosin.</title>
        <authorList>
            <consortium name="DOE Joint Genome Institute"/>
            <person name="Walker A.K."/>
            <person name="Frasz S.L."/>
            <person name="Seifert K.A."/>
            <person name="Miller J.D."/>
            <person name="Mondo S.J."/>
            <person name="Labutti K."/>
            <person name="Lipzen A."/>
            <person name="Dockter R."/>
            <person name="Kennedy M."/>
            <person name="Grigoriev I.V."/>
            <person name="Spatafora J.W."/>
        </authorList>
    </citation>
    <scope>NUCLEOTIDE SEQUENCE [LARGE SCALE GENOMIC DNA]</scope>
    <source>
        <strain evidence="1 2">CBS 120377</strain>
    </source>
</reference>
<accession>A0A194XIB5</accession>
<keyword evidence="2" id="KW-1185">Reference proteome</keyword>
<protein>
    <submittedName>
        <fullName evidence="1">Uncharacterized protein</fullName>
    </submittedName>
</protein>
<sequence>MAGSLLGDMDGQAQGAYRDYDAGAVSIYADTLKSIQTATETALSRPLEVRAITCPAHFFEGEPIFNLRLAASSPRLRYFPDDDDDDDDDAYDQIVALYNAARLAHHLDNCKMFGGQEGCDIFSEDNFALHLKNPASEYFQQVASAIQGFMDEMIVKMTEYYGIKDSKLKVRGVILAGEASREGMEGFKEIIEASLPEYKGRFMFDVDPSLIGAKGAAHRARQWALKMAFVKPRGPFHDDL</sequence>
<name>A0A194XIB5_MOLSC</name>
<dbReference type="AlphaFoldDB" id="A0A194XIB5"/>
<dbReference type="GeneID" id="28829277"/>
<organism evidence="1 2">
    <name type="scientific">Mollisia scopiformis</name>
    <name type="common">Conifer needle endophyte fungus</name>
    <name type="synonym">Phialocephala scopiformis</name>
    <dbReference type="NCBI Taxonomy" id="149040"/>
    <lineage>
        <taxon>Eukaryota</taxon>
        <taxon>Fungi</taxon>
        <taxon>Dikarya</taxon>
        <taxon>Ascomycota</taxon>
        <taxon>Pezizomycotina</taxon>
        <taxon>Leotiomycetes</taxon>
        <taxon>Helotiales</taxon>
        <taxon>Mollisiaceae</taxon>
        <taxon>Mollisia</taxon>
    </lineage>
</organism>
<dbReference type="RefSeq" id="XP_018074320.1">
    <property type="nucleotide sequence ID" value="XM_018219551.1"/>
</dbReference>